<organism evidence="1 2">
    <name type="scientific">Nonomuraea mangrovi</name>
    <dbReference type="NCBI Taxonomy" id="2316207"/>
    <lineage>
        <taxon>Bacteria</taxon>
        <taxon>Bacillati</taxon>
        <taxon>Actinomycetota</taxon>
        <taxon>Actinomycetes</taxon>
        <taxon>Streptosporangiales</taxon>
        <taxon>Streptosporangiaceae</taxon>
        <taxon>Nonomuraea</taxon>
    </lineage>
</organism>
<proteinExistence type="predicted"/>
<gene>
    <name evidence="1" type="ORF">ACFSKW_39195</name>
</gene>
<dbReference type="EMBL" id="JBHUFV010000061">
    <property type="protein sequence ID" value="MFD1937511.1"/>
    <property type="molecule type" value="Genomic_DNA"/>
</dbReference>
<dbReference type="Proteomes" id="UP001597368">
    <property type="component" value="Unassembled WGS sequence"/>
</dbReference>
<sequence>MTCHTRGRAEVLATLTQVCGRNLHQAVRVLRTPSTELFRFVAASLHRPARVLHVRTRLPDSRHSHSDVLAALRADPAITEQQRQVLIDVYTSFRKQGQAAPPHPDRT</sequence>
<evidence type="ECO:0000313" key="2">
    <source>
        <dbReference type="Proteomes" id="UP001597368"/>
    </source>
</evidence>
<dbReference type="RefSeq" id="WP_379578762.1">
    <property type="nucleotide sequence ID" value="NZ_JBHUFV010000061.1"/>
</dbReference>
<comment type="caution">
    <text evidence="1">The sequence shown here is derived from an EMBL/GenBank/DDBJ whole genome shotgun (WGS) entry which is preliminary data.</text>
</comment>
<protein>
    <submittedName>
        <fullName evidence="1">Uncharacterized protein</fullName>
    </submittedName>
</protein>
<evidence type="ECO:0000313" key="1">
    <source>
        <dbReference type="EMBL" id="MFD1937511.1"/>
    </source>
</evidence>
<keyword evidence="2" id="KW-1185">Reference proteome</keyword>
<accession>A0ABW4T9P8</accession>
<reference evidence="2" key="1">
    <citation type="journal article" date="2019" name="Int. J. Syst. Evol. Microbiol.">
        <title>The Global Catalogue of Microorganisms (GCM) 10K type strain sequencing project: providing services to taxonomists for standard genome sequencing and annotation.</title>
        <authorList>
            <consortium name="The Broad Institute Genomics Platform"/>
            <consortium name="The Broad Institute Genome Sequencing Center for Infectious Disease"/>
            <person name="Wu L."/>
            <person name="Ma J."/>
        </authorList>
    </citation>
    <scope>NUCLEOTIDE SEQUENCE [LARGE SCALE GENOMIC DNA]</scope>
    <source>
        <strain evidence="2">ICMP 6774ER</strain>
    </source>
</reference>
<name>A0ABW4T9P8_9ACTN</name>